<feature type="transmembrane region" description="Helical" evidence="6">
    <location>
        <begin position="115"/>
        <end position="135"/>
    </location>
</feature>
<evidence type="ECO:0000256" key="3">
    <source>
        <dbReference type="ARBA" id="ARBA00022692"/>
    </source>
</evidence>
<accession>A0A371QXM0</accession>
<evidence type="ECO:0000256" key="2">
    <source>
        <dbReference type="ARBA" id="ARBA00008034"/>
    </source>
</evidence>
<comment type="similarity">
    <text evidence="2">Belongs to the ABC-3 integral membrane protein family.</text>
</comment>
<dbReference type="Pfam" id="PF00950">
    <property type="entry name" value="ABC-3"/>
    <property type="match status" value="1"/>
</dbReference>
<evidence type="ECO:0000313" key="9">
    <source>
        <dbReference type="Proteomes" id="UP000256877"/>
    </source>
</evidence>
<name>A0A371QXM0_9CREN</name>
<dbReference type="PANTHER" id="PTHR30477">
    <property type="entry name" value="ABC-TRANSPORTER METAL-BINDING PROTEIN"/>
    <property type="match status" value="1"/>
</dbReference>
<evidence type="ECO:0000256" key="6">
    <source>
        <dbReference type="SAM" id="Phobius"/>
    </source>
</evidence>
<evidence type="ECO:0000313" key="7">
    <source>
        <dbReference type="EMBL" id="RFA94451.1"/>
    </source>
</evidence>
<dbReference type="RefSeq" id="WP_116421637.1">
    <property type="nucleotide sequence ID" value="NZ_NMUE01000037.1"/>
</dbReference>
<keyword evidence="4 6" id="KW-1133">Transmembrane helix</keyword>
<keyword evidence="5 6" id="KW-0472">Membrane</keyword>
<feature type="transmembrane region" description="Helical" evidence="6">
    <location>
        <begin position="157"/>
        <end position="176"/>
    </location>
</feature>
<dbReference type="InterPro" id="IPR001626">
    <property type="entry name" value="ABC_TroCD"/>
</dbReference>
<dbReference type="EMBL" id="NMUE01000037">
    <property type="protein sequence ID" value="RFA94451.1"/>
    <property type="molecule type" value="Genomic_DNA"/>
</dbReference>
<reference evidence="9 10" key="1">
    <citation type="submission" date="2017-07" db="EMBL/GenBank/DDBJ databases">
        <title>Draft genome sequence of aerobic hyperthermophilic archaea, Pyrobaculum aerophilum YKB31 and YKB32.</title>
        <authorList>
            <person name="Mochizuki T."/>
            <person name="Berliner A.J."/>
            <person name="Yoshida-Takashima Y."/>
            <person name="Takaki Y."/>
            <person name="Nunoura T."/>
            <person name="Takai K."/>
        </authorList>
    </citation>
    <scope>NUCLEOTIDE SEQUENCE [LARGE SCALE GENOMIC DNA]</scope>
    <source>
        <strain evidence="7 10">YKB31</strain>
        <strain evidence="8 9">YKB32</strain>
    </source>
</reference>
<evidence type="ECO:0000256" key="1">
    <source>
        <dbReference type="ARBA" id="ARBA00004141"/>
    </source>
</evidence>
<comment type="caution">
    <text evidence="8">The sequence shown here is derived from an EMBL/GenBank/DDBJ whole genome shotgun (WGS) entry which is preliminary data.</text>
</comment>
<gene>
    <name evidence="7" type="ORF">CGL51_10100</name>
    <name evidence="8" type="ORF">CGL52_13100</name>
</gene>
<proteinExistence type="inferred from homology"/>
<comment type="subcellular location">
    <subcellularLocation>
        <location evidence="1">Membrane</location>
        <topology evidence="1">Multi-pass membrane protein</topology>
    </subcellularLocation>
</comment>
<dbReference type="Gene3D" id="1.10.3470.10">
    <property type="entry name" value="ABC transporter involved in vitamin B12 uptake, BtuC"/>
    <property type="match status" value="1"/>
</dbReference>
<dbReference type="InterPro" id="IPR037294">
    <property type="entry name" value="ABC_BtuC-like"/>
</dbReference>
<dbReference type="EMBL" id="NMUF01000060">
    <property type="protein sequence ID" value="RFA95291.1"/>
    <property type="molecule type" value="Genomic_DNA"/>
</dbReference>
<dbReference type="OrthoDB" id="29099at2157"/>
<feature type="transmembrane region" description="Helical" evidence="6">
    <location>
        <begin position="268"/>
        <end position="285"/>
    </location>
</feature>
<dbReference type="PANTHER" id="PTHR30477:SF21">
    <property type="entry name" value="ABC-3 PROTEIN"/>
    <property type="match status" value="1"/>
</dbReference>
<dbReference type="GO" id="GO:0055085">
    <property type="term" value="P:transmembrane transport"/>
    <property type="evidence" value="ECO:0007669"/>
    <property type="project" value="InterPro"/>
</dbReference>
<dbReference type="AlphaFoldDB" id="A0A371QXM0"/>
<dbReference type="Proteomes" id="UP000257123">
    <property type="component" value="Unassembled WGS sequence"/>
</dbReference>
<organism evidence="8 9">
    <name type="scientific">Pyrobaculum aerophilum</name>
    <dbReference type="NCBI Taxonomy" id="13773"/>
    <lineage>
        <taxon>Archaea</taxon>
        <taxon>Thermoproteota</taxon>
        <taxon>Thermoprotei</taxon>
        <taxon>Thermoproteales</taxon>
        <taxon>Thermoproteaceae</taxon>
        <taxon>Pyrobaculum</taxon>
    </lineage>
</organism>
<dbReference type="GO" id="GO:0043190">
    <property type="term" value="C:ATP-binding cassette (ABC) transporter complex"/>
    <property type="evidence" value="ECO:0007669"/>
    <property type="project" value="InterPro"/>
</dbReference>
<feature type="transmembrane region" description="Helical" evidence="6">
    <location>
        <begin position="197"/>
        <end position="214"/>
    </location>
</feature>
<feature type="transmembrane region" description="Helical" evidence="6">
    <location>
        <begin position="83"/>
        <end position="103"/>
    </location>
</feature>
<dbReference type="SUPFAM" id="SSF81345">
    <property type="entry name" value="ABC transporter involved in vitamin B12 uptake, BtuC"/>
    <property type="match status" value="1"/>
</dbReference>
<feature type="transmembrane region" description="Helical" evidence="6">
    <location>
        <begin position="29"/>
        <end position="48"/>
    </location>
</feature>
<evidence type="ECO:0000256" key="5">
    <source>
        <dbReference type="ARBA" id="ARBA00023136"/>
    </source>
</evidence>
<evidence type="ECO:0000313" key="8">
    <source>
        <dbReference type="EMBL" id="RFA95291.1"/>
    </source>
</evidence>
<dbReference type="Proteomes" id="UP000256877">
    <property type="component" value="Unassembled WGS sequence"/>
</dbReference>
<feature type="transmembrane region" description="Helical" evidence="6">
    <location>
        <begin position="60"/>
        <end position="77"/>
    </location>
</feature>
<evidence type="ECO:0000313" key="10">
    <source>
        <dbReference type="Proteomes" id="UP000257123"/>
    </source>
</evidence>
<sequence length="291" mass="31026">MATIEVIAAVLTAAALAHAYFATPLLFWPLVSLVLTAVVLAMHSPLALSRRMTFLAHAQGHSILTAALAAAVTTALIKGGLTSFYLFVLFFAILLNLSVLAAGRLGYREDVATGVVMSLQITATIALLFVVRMVLPTSVDPLALITGEYVLVSWSDVLMQTPFLLISALFPLLYGAKYLYAAIDENYAEAIGLKPRLMDNLFLISMSVAVAASVYTLGSLMPAVLLVMPGAIAVRYTQSLTRQVPTAVSVALISVAVAHFIYTLIPWLWPSAAIGVVLLILLKPFKKGPPA</sequence>
<evidence type="ECO:0000256" key="4">
    <source>
        <dbReference type="ARBA" id="ARBA00022989"/>
    </source>
</evidence>
<keyword evidence="3 6" id="KW-0812">Transmembrane</keyword>
<protein>
    <submittedName>
        <fullName evidence="8">Manganese transporter</fullName>
    </submittedName>
</protein>